<evidence type="ECO:0000313" key="1">
    <source>
        <dbReference type="EMBL" id="KAH8033967.1"/>
    </source>
</evidence>
<proteinExistence type="predicted"/>
<organism evidence="1 2">
    <name type="scientific">Rhipicephalus microplus</name>
    <name type="common">Cattle tick</name>
    <name type="synonym">Boophilus microplus</name>
    <dbReference type="NCBI Taxonomy" id="6941"/>
    <lineage>
        <taxon>Eukaryota</taxon>
        <taxon>Metazoa</taxon>
        <taxon>Ecdysozoa</taxon>
        <taxon>Arthropoda</taxon>
        <taxon>Chelicerata</taxon>
        <taxon>Arachnida</taxon>
        <taxon>Acari</taxon>
        <taxon>Parasitiformes</taxon>
        <taxon>Ixodida</taxon>
        <taxon>Ixodoidea</taxon>
        <taxon>Ixodidae</taxon>
        <taxon>Rhipicephalinae</taxon>
        <taxon>Rhipicephalus</taxon>
        <taxon>Boophilus</taxon>
    </lineage>
</organism>
<dbReference type="EMBL" id="JABSTU010000004">
    <property type="protein sequence ID" value="KAH8033967.1"/>
    <property type="molecule type" value="Genomic_DNA"/>
</dbReference>
<protein>
    <submittedName>
        <fullName evidence="1">Uncharacterized protein</fullName>
    </submittedName>
</protein>
<reference evidence="1" key="2">
    <citation type="submission" date="2021-09" db="EMBL/GenBank/DDBJ databases">
        <authorList>
            <person name="Jia N."/>
            <person name="Wang J."/>
            <person name="Shi W."/>
            <person name="Du L."/>
            <person name="Sun Y."/>
            <person name="Zhan W."/>
            <person name="Jiang J."/>
            <person name="Wang Q."/>
            <person name="Zhang B."/>
            <person name="Ji P."/>
            <person name="Sakyi L.B."/>
            <person name="Cui X."/>
            <person name="Yuan T."/>
            <person name="Jiang B."/>
            <person name="Yang W."/>
            <person name="Lam T.T.-Y."/>
            <person name="Chang Q."/>
            <person name="Ding S."/>
            <person name="Wang X."/>
            <person name="Zhu J."/>
            <person name="Ruan X."/>
            <person name="Zhao L."/>
            <person name="Wei J."/>
            <person name="Que T."/>
            <person name="Du C."/>
            <person name="Cheng J."/>
            <person name="Dai P."/>
            <person name="Han X."/>
            <person name="Huang E."/>
            <person name="Gao Y."/>
            <person name="Liu J."/>
            <person name="Shao H."/>
            <person name="Ye R."/>
            <person name="Li L."/>
            <person name="Wei W."/>
            <person name="Wang X."/>
            <person name="Wang C."/>
            <person name="Huo Q."/>
            <person name="Li W."/>
            <person name="Guo W."/>
            <person name="Chen H."/>
            <person name="Chen S."/>
            <person name="Zhou L."/>
            <person name="Zhou L."/>
            <person name="Ni X."/>
            <person name="Tian J."/>
            <person name="Zhou Y."/>
            <person name="Sheng Y."/>
            <person name="Liu T."/>
            <person name="Pan Y."/>
            <person name="Xia L."/>
            <person name="Li J."/>
            <person name="Zhao F."/>
            <person name="Cao W."/>
        </authorList>
    </citation>
    <scope>NUCLEOTIDE SEQUENCE</scope>
    <source>
        <strain evidence="1">Rmic-2018</strain>
        <tissue evidence="1">Larvae</tissue>
    </source>
</reference>
<reference evidence="1" key="1">
    <citation type="journal article" date="2020" name="Cell">
        <title>Large-Scale Comparative Analyses of Tick Genomes Elucidate Their Genetic Diversity and Vector Capacities.</title>
        <authorList>
            <consortium name="Tick Genome and Microbiome Consortium (TIGMIC)"/>
            <person name="Jia N."/>
            <person name="Wang J."/>
            <person name="Shi W."/>
            <person name="Du L."/>
            <person name="Sun Y."/>
            <person name="Zhan W."/>
            <person name="Jiang J.F."/>
            <person name="Wang Q."/>
            <person name="Zhang B."/>
            <person name="Ji P."/>
            <person name="Bell-Sakyi L."/>
            <person name="Cui X.M."/>
            <person name="Yuan T.T."/>
            <person name="Jiang B.G."/>
            <person name="Yang W.F."/>
            <person name="Lam T.T."/>
            <person name="Chang Q.C."/>
            <person name="Ding S.J."/>
            <person name="Wang X.J."/>
            <person name="Zhu J.G."/>
            <person name="Ruan X.D."/>
            <person name="Zhao L."/>
            <person name="Wei J.T."/>
            <person name="Ye R.Z."/>
            <person name="Que T.C."/>
            <person name="Du C.H."/>
            <person name="Zhou Y.H."/>
            <person name="Cheng J.X."/>
            <person name="Dai P.F."/>
            <person name="Guo W.B."/>
            <person name="Han X.H."/>
            <person name="Huang E.J."/>
            <person name="Li L.F."/>
            <person name="Wei W."/>
            <person name="Gao Y.C."/>
            <person name="Liu J.Z."/>
            <person name="Shao H.Z."/>
            <person name="Wang X."/>
            <person name="Wang C.C."/>
            <person name="Yang T.C."/>
            <person name="Huo Q.B."/>
            <person name="Li W."/>
            <person name="Chen H.Y."/>
            <person name="Chen S.E."/>
            <person name="Zhou L.G."/>
            <person name="Ni X.B."/>
            <person name="Tian J.H."/>
            <person name="Sheng Y."/>
            <person name="Liu T."/>
            <person name="Pan Y.S."/>
            <person name="Xia L.Y."/>
            <person name="Li J."/>
            <person name="Zhao F."/>
            <person name="Cao W.C."/>
        </authorList>
    </citation>
    <scope>NUCLEOTIDE SEQUENCE</scope>
    <source>
        <strain evidence="1">Rmic-2018</strain>
    </source>
</reference>
<accession>A0A9J6EI83</accession>
<name>A0A9J6EI83_RHIMP</name>
<dbReference type="AlphaFoldDB" id="A0A9J6EI83"/>
<evidence type="ECO:0000313" key="2">
    <source>
        <dbReference type="Proteomes" id="UP000821866"/>
    </source>
</evidence>
<gene>
    <name evidence="1" type="ORF">HPB51_018436</name>
</gene>
<comment type="caution">
    <text evidence="1">The sequence shown here is derived from an EMBL/GenBank/DDBJ whole genome shotgun (WGS) entry which is preliminary data.</text>
</comment>
<dbReference type="Proteomes" id="UP000821866">
    <property type="component" value="Chromosome 2"/>
</dbReference>
<sequence>MGAYLVKKQLKLAKQTTFHFFFLLLIPMSKQDTQLQTSALNCLEVVLPYAQILADMVFMASRKQKALSLEKTLDVLKAIGKQAARKRMDVAKDVGKPPSTLNSIISKCTEIEGNAAFFSLKAKQARGAKHKNLDEVLLT</sequence>
<keyword evidence="2" id="KW-1185">Reference proteome</keyword>